<comment type="caution">
    <text evidence="1">The sequence shown here is derived from an EMBL/GenBank/DDBJ whole genome shotgun (WGS) entry which is preliminary data.</text>
</comment>
<protein>
    <submittedName>
        <fullName evidence="1">Uncharacterized protein</fullName>
    </submittedName>
</protein>
<name>A0A937D9D0_9FLAO</name>
<keyword evidence="2" id="KW-1185">Reference proteome</keyword>
<dbReference type="AlphaFoldDB" id="A0A937D9D0"/>
<accession>A0A937D9D0</accession>
<dbReference type="Proteomes" id="UP000651057">
    <property type="component" value="Unassembled WGS sequence"/>
</dbReference>
<organism evidence="1 2">
    <name type="scientific">Aquimarina mytili</name>
    <dbReference type="NCBI Taxonomy" id="874423"/>
    <lineage>
        <taxon>Bacteria</taxon>
        <taxon>Pseudomonadati</taxon>
        <taxon>Bacteroidota</taxon>
        <taxon>Flavobacteriia</taxon>
        <taxon>Flavobacteriales</taxon>
        <taxon>Flavobacteriaceae</taxon>
        <taxon>Aquimarina</taxon>
    </lineage>
</organism>
<proteinExistence type="predicted"/>
<sequence>MDQKNNVEMRFWSKAELALHFGISRETLRLKLKEIEGLDTGRRQLLYPYEVRMVFKAFGVEEL</sequence>
<evidence type="ECO:0000313" key="2">
    <source>
        <dbReference type="Proteomes" id="UP000651057"/>
    </source>
</evidence>
<dbReference type="EMBL" id="JAERQJ010000003">
    <property type="protein sequence ID" value="MBL0683592.1"/>
    <property type="molecule type" value="Genomic_DNA"/>
</dbReference>
<gene>
    <name evidence="1" type="ORF">JJQ60_08695</name>
</gene>
<reference evidence="1" key="1">
    <citation type="submission" date="2021-01" db="EMBL/GenBank/DDBJ databases">
        <authorList>
            <person name="Zhong Y.L."/>
        </authorList>
    </citation>
    <scope>NUCLEOTIDE SEQUENCE</scope>
    <source>
        <strain evidence="1">KCTC 23302</strain>
    </source>
</reference>
<evidence type="ECO:0000313" key="1">
    <source>
        <dbReference type="EMBL" id="MBL0683592.1"/>
    </source>
</evidence>